<organism evidence="2 3">
    <name type="scientific">Helicoverpa zea nudivirus 2</name>
    <name type="common">HzNV-2</name>
    <dbReference type="NCBI Taxonomy" id="1128424"/>
    <lineage>
        <taxon>Viruses</taxon>
        <taxon>Viruses incertae sedis</taxon>
        <taxon>Naldaviricetes</taxon>
        <taxon>Lefavirales</taxon>
        <taxon>Nudiviridae</taxon>
        <taxon>Betanudivirus</taxon>
        <taxon>Betanudivirus hezeae</taxon>
    </lineage>
</organism>
<proteinExistence type="predicted"/>
<evidence type="ECO:0000313" key="2">
    <source>
        <dbReference type="EMBL" id="AEW69574.1"/>
    </source>
</evidence>
<dbReference type="Proteomes" id="UP000029779">
    <property type="component" value="Segment"/>
</dbReference>
<reference evidence="2 3" key="1">
    <citation type="journal article" date="2012" name="Viruses">
        <title>Analysis of the Genome of the Sexually Transmitted Insect Virus Helicoverpa zea Nudivirus 2.</title>
        <authorList>
            <person name="Burand J.P."/>
            <person name="Kim W."/>
            <person name="Afonso C.L."/>
            <person name="Tulman E.R."/>
            <person name="Kutish G.F."/>
            <person name="Lu Z."/>
            <person name="Rock D.L."/>
        </authorList>
    </citation>
    <scope>NUCLEOTIDE SEQUENCE [LARGE SCALE GENOMIC DNA]</scope>
    <source>
        <strain evidence="2">MS1</strain>
    </source>
</reference>
<dbReference type="EMBL" id="JN418988">
    <property type="protein sequence ID" value="AEW69574.1"/>
    <property type="molecule type" value="Genomic_DNA"/>
</dbReference>
<organismHost>
    <name type="scientific">Helicoverpa zea</name>
    <name type="common">Corn earworm moth</name>
    <name type="synonym">Heliothis zea</name>
    <dbReference type="NCBI Taxonomy" id="7113"/>
</organismHost>
<gene>
    <name evidence="2" type="primary">orf25</name>
    <name evidence="2" type="ORF">Hz2V025</name>
</gene>
<name>G9I051_HZNV2</name>
<evidence type="ECO:0000313" key="3">
    <source>
        <dbReference type="Proteomes" id="UP000029779"/>
    </source>
</evidence>
<keyword evidence="1" id="KW-0812">Transmembrane</keyword>
<sequence>MNNAINNIRARITPECGRLASTVFALGIIQSVVLVAISILFLAVYLYYNADVKASSTSSTADELEKKKKKIKTMMIVSIVLEVVTVLASLWTVLTAGKIKDCVSLVSST</sequence>
<accession>G9I051</accession>
<keyword evidence="1" id="KW-0472">Membrane</keyword>
<evidence type="ECO:0000256" key="1">
    <source>
        <dbReference type="SAM" id="Phobius"/>
    </source>
</evidence>
<dbReference type="RefSeq" id="YP_004956773.1">
    <property type="nucleotide sequence ID" value="NC_004156.2"/>
</dbReference>
<feature type="transmembrane region" description="Helical" evidence="1">
    <location>
        <begin position="74"/>
        <end position="94"/>
    </location>
</feature>
<keyword evidence="3" id="KW-1185">Reference proteome</keyword>
<protein>
    <submittedName>
        <fullName evidence="2">11k virion structural protein</fullName>
    </submittedName>
</protein>
<dbReference type="KEGG" id="vg:11536463"/>
<dbReference type="GeneID" id="11536463"/>
<keyword evidence="1" id="KW-1133">Transmembrane helix</keyword>
<feature type="transmembrane region" description="Helical" evidence="1">
    <location>
        <begin position="23"/>
        <end position="48"/>
    </location>
</feature>